<reference evidence="2 3" key="1">
    <citation type="journal article" date="2024" name="Arch. Microbiol.">
        <title>Corallococcus caeni sp. nov., a novel myxobacterium isolated from activated sludge.</title>
        <authorList>
            <person name="Tomita S."/>
            <person name="Nakai R."/>
            <person name="Kuroda K."/>
            <person name="Kurashita H."/>
            <person name="Hatamoto M."/>
            <person name="Yamaguchi T."/>
            <person name="Narihiro T."/>
        </authorList>
    </citation>
    <scope>NUCLEOTIDE SEQUENCE [LARGE SCALE GENOMIC DNA]</scope>
    <source>
        <strain evidence="2 3">NO1</strain>
    </source>
</reference>
<dbReference type="InterPro" id="IPR008969">
    <property type="entry name" value="CarboxyPept-like_regulatory"/>
</dbReference>
<dbReference type="EMBL" id="BTTX01000002">
    <property type="protein sequence ID" value="GMU05990.1"/>
    <property type="molecule type" value="Genomic_DNA"/>
</dbReference>
<organism evidence="2 3">
    <name type="scientific">Corallococcus caeni</name>
    <dbReference type="NCBI Taxonomy" id="3082388"/>
    <lineage>
        <taxon>Bacteria</taxon>
        <taxon>Pseudomonadati</taxon>
        <taxon>Myxococcota</taxon>
        <taxon>Myxococcia</taxon>
        <taxon>Myxococcales</taxon>
        <taxon>Cystobacterineae</taxon>
        <taxon>Myxococcaceae</taxon>
        <taxon>Corallococcus</taxon>
    </lineage>
</organism>
<keyword evidence="3" id="KW-1185">Reference proteome</keyword>
<dbReference type="Gene3D" id="2.60.40.1120">
    <property type="entry name" value="Carboxypeptidase-like, regulatory domain"/>
    <property type="match status" value="2"/>
</dbReference>
<dbReference type="Proteomes" id="UP001342631">
    <property type="component" value="Unassembled WGS sequence"/>
</dbReference>
<evidence type="ECO:0000313" key="2">
    <source>
        <dbReference type="EMBL" id="GMU05990.1"/>
    </source>
</evidence>
<dbReference type="InterPro" id="IPR013784">
    <property type="entry name" value="Carb-bd-like_fold"/>
</dbReference>
<evidence type="ECO:0000256" key="1">
    <source>
        <dbReference type="SAM" id="MobiDB-lite"/>
    </source>
</evidence>
<feature type="region of interest" description="Disordered" evidence="1">
    <location>
        <begin position="135"/>
        <end position="156"/>
    </location>
</feature>
<dbReference type="SUPFAM" id="SSF49452">
    <property type="entry name" value="Starch-binding domain-like"/>
    <property type="match status" value="1"/>
</dbReference>
<sequence>MGLVVMVLACAEAPRPVRTKTRWPVEEAAFTVRVVDPAGQPVPGVMLVARRADHGSLVSRSGTSDATGTVRLHVMPGWYVVQAEAPGFVNLLHPDARIAPGAETRLELTLMRAVPFAGRVVDLEGRPVAGARLRLTPSGDGDSSLRSKSDTEGRFHFDNVPAGAVKLRAEKSGWSPTRLELSTPQPELTVVMGGLGSLRVRVLGPDGRPSPEGSASISLMDEAPSLPLSPEQTPEATLFQELPAGRYRVTGRYAPAQDCWWDRSVEVQVTPGAQAEATVSFEGIQGPGTWRARAVDAMGQGLGGAKGMLWTWNASRSELELHGGCNFQTGRDGEFVIQGLLEAPSTMSLTVANMRFDWNSQGPPPLGTGAALVFRNAFGGLEGRVVRPDGLPVGYFEIDGHSQHDREGRYLHSVSMTHGYQWVIEVLGFAPALVRAEGRDGELLKVPDVILDVGRTVQGRVVAEDGSTGIPMQDVELVEVFDLEGHGGRHPWTARTDADGYFRFEHVASRRQFLRVDAKARGTVLRELGPDEESVKLRLVAGVELEGSVTDGARVPLVRVNLKVRCEGGFRVSAESDIAGNFAAHIPGNRPCFVHAEGSPLNVPVPRPPPMSFSPKLLRLAPATHHRLDLVPRQGPALLRVSVNASREFVTAFVLPGDVPWPRSPRALDAAIRAGFGPEPMPDAWTSEDGDYLIAPNFLVGADFDFGHLPLGHYTLFIREEMDGADGLLRIPVDLSRAGVHVVNSERPAQGGGRPYTR</sequence>
<evidence type="ECO:0000313" key="3">
    <source>
        <dbReference type="Proteomes" id="UP001342631"/>
    </source>
</evidence>
<comment type="caution">
    <text evidence="2">The sequence shown here is derived from an EMBL/GenBank/DDBJ whole genome shotgun (WGS) entry which is preliminary data.</text>
</comment>
<gene>
    <name evidence="2" type="ORF">ASNO1_22430</name>
</gene>
<dbReference type="SUPFAM" id="SSF49464">
    <property type="entry name" value="Carboxypeptidase regulatory domain-like"/>
    <property type="match status" value="1"/>
</dbReference>
<protein>
    <recommendedName>
        <fullName evidence="4">Carboxypeptidase regulatory-like domain-containing protein</fullName>
    </recommendedName>
</protein>
<accession>A0ABQ6QPQ7</accession>
<evidence type="ECO:0008006" key="4">
    <source>
        <dbReference type="Google" id="ProtNLM"/>
    </source>
</evidence>
<dbReference type="RefSeq" id="WP_338276809.1">
    <property type="nucleotide sequence ID" value="NZ_BTTX01000002.1"/>
</dbReference>
<feature type="compositionally biased region" description="Basic and acidic residues" evidence="1">
    <location>
        <begin position="143"/>
        <end position="156"/>
    </location>
</feature>
<proteinExistence type="predicted"/>
<name>A0ABQ6QPQ7_9BACT</name>
<dbReference type="Pfam" id="PF13620">
    <property type="entry name" value="CarboxypepD_reg"/>
    <property type="match status" value="2"/>
</dbReference>